<dbReference type="FunFam" id="3.40.47.10:FF:000018">
    <property type="entry name" value="3-oxoacyl-[acyl-carrier-protein] synthase 2"/>
    <property type="match status" value="1"/>
</dbReference>
<dbReference type="PROSITE" id="PS00606">
    <property type="entry name" value="KS3_1"/>
    <property type="match status" value="1"/>
</dbReference>
<dbReference type="InterPro" id="IPR020841">
    <property type="entry name" value="PKS_Beta-ketoAc_synthase_dom"/>
</dbReference>
<evidence type="ECO:0000256" key="7">
    <source>
        <dbReference type="ARBA" id="ARBA00022832"/>
    </source>
</evidence>
<evidence type="ECO:0000256" key="12">
    <source>
        <dbReference type="ARBA" id="ARBA00047318"/>
    </source>
</evidence>
<dbReference type="Proteomes" id="UP000236732">
    <property type="component" value="Unassembled WGS sequence"/>
</dbReference>
<gene>
    <name evidence="18" type="ORF">SAMN05444920_10980</name>
</gene>
<dbReference type="SUPFAM" id="SSF53901">
    <property type="entry name" value="Thiolase-like"/>
    <property type="match status" value="1"/>
</dbReference>
<dbReference type="PIRSF" id="PIRSF000447">
    <property type="entry name" value="KAS_II"/>
    <property type="match status" value="1"/>
</dbReference>
<dbReference type="Pfam" id="PF02801">
    <property type="entry name" value="Ketoacyl-synt_C"/>
    <property type="match status" value="1"/>
</dbReference>
<dbReference type="CDD" id="cd00834">
    <property type="entry name" value="KAS_I_II"/>
    <property type="match status" value="1"/>
</dbReference>
<protein>
    <recommendedName>
        <fullName evidence="4 14">3-oxoacyl-[acyl-carrier-protein] synthase 2</fullName>
        <ecNumber evidence="3 14">2.3.1.179</ecNumber>
    </recommendedName>
</protein>
<dbReference type="InterPro" id="IPR016039">
    <property type="entry name" value="Thiolase-like"/>
</dbReference>
<dbReference type="Pfam" id="PF00109">
    <property type="entry name" value="ketoacyl-synt"/>
    <property type="match status" value="1"/>
</dbReference>
<dbReference type="NCBIfam" id="NF005589">
    <property type="entry name" value="PRK07314.1"/>
    <property type="match status" value="1"/>
</dbReference>
<dbReference type="OrthoDB" id="9808669at2"/>
<dbReference type="NCBIfam" id="TIGR03150">
    <property type="entry name" value="fabF"/>
    <property type="match status" value="1"/>
</dbReference>
<dbReference type="PANTHER" id="PTHR11712:SF347">
    <property type="entry name" value="BETA KETOACYL-ACYL CARRIER PROTEIN SYNTHASE"/>
    <property type="match status" value="1"/>
</dbReference>
<evidence type="ECO:0000256" key="6">
    <source>
        <dbReference type="ARBA" id="ARBA00022679"/>
    </source>
</evidence>
<evidence type="ECO:0000256" key="9">
    <source>
        <dbReference type="ARBA" id="ARBA00023160"/>
    </source>
</evidence>
<evidence type="ECO:0000256" key="8">
    <source>
        <dbReference type="ARBA" id="ARBA00023098"/>
    </source>
</evidence>
<evidence type="ECO:0000256" key="11">
    <source>
        <dbReference type="ARBA" id="ARBA00024006"/>
    </source>
</evidence>
<evidence type="ECO:0000256" key="1">
    <source>
        <dbReference type="ARBA" id="ARBA00005194"/>
    </source>
</evidence>
<dbReference type="PROSITE" id="PS52004">
    <property type="entry name" value="KS3_2"/>
    <property type="match status" value="1"/>
</dbReference>
<dbReference type="InterPro" id="IPR014030">
    <property type="entry name" value="Ketoacyl_synth_N"/>
</dbReference>
<evidence type="ECO:0000256" key="5">
    <source>
        <dbReference type="ARBA" id="ARBA00022516"/>
    </source>
</evidence>
<reference evidence="18 19" key="1">
    <citation type="submission" date="2016-10" db="EMBL/GenBank/DDBJ databases">
        <authorList>
            <person name="de Groot N.N."/>
        </authorList>
    </citation>
    <scope>NUCLEOTIDE SEQUENCE [LARGE SCALE GENOMIC DNA]</scope>
    <source>
        <strain evidence="18 19">CGMCC 4.7037</strain>
    </source>
</reference>
<keyword evidence="7" id="KW-0276">Fatty acid metabolism</keyword>
<dbReference type="UniPathway" id="UPA00094"/>
<dbReference type="GO" id="GO:0004315">
    <property type="term" value="F:3-oxoacyl-[acyl-carrier-protein] synthase activity"/>
    <property type="evidence" value="ECO:0007669"/>
    <property type="project" value="UniProtKB-UniRule"/>
</dbReference>
<comment type="pathway">
    <text evidence="1 14">Lipid metabolism; fatty acid biosynthesis.</text>
</comment>
<evidence type="ECO:0000256" key="2">
    <source>
        <dbReference type="ARBA" id="ARBA00008467"/>
    </source>
</evidence>
<keyword evidence="5 14" id="KW-0444">Lipid biosynthesis</keyword>
<evidence type="ECO:0000256" key="14">
    <source>
        <dbReference type="PIRNR" id="PIRNR000447"/>
    </source>
</evidence>
<keyword evidence="6 14" id="KW-0808">Transferase</keyword>
<dbReference type="InterPro" id="IPR000794">
    <property type="entry name" value="Beta-ketoacyl_synthase"/>
</dbReference>
<evidence type="ECO:0000256" key="10">
    <source>
        <dbReference type="ARBA" id="ARBA00023315"/>
    </source>
</evidence>
<dbReference type="GO" id="GO:0030497">
    <property type="term" value="P:fatty acid elongation"/>
    <property type="evidence" value="ECO:0007669"/>
    <property type="project" value="UniProtKB-ARBA"/>
</dbReference>
<dbReference type="EC" id="2.3.1.179" evidence="3 14"/>
<comment type="catalytic activity">
    <reaction evidence="12 14">
        <text>(9Z)-hexadecenoyl-[ACP] + malonyl-[ACP] + H(+) = 3-oxo-(11Z)-octadecenoyl-[ACP] + holo-[ACP] + CO2</text>
        <dbReference type="Rhea" id="RHEA:55040"/>
        <dbReference type="Rhea" id="RHEA-COMP:9623"/>
        <dbReference type="Rhea" id="RHEA-COMP:9685"/>
        <dbReference type="Rhea" id="RHEA-COMP:10800"/>
        <dbReference type="Rhea" id="RHEA-COMP:14074"/>
        <dbReference type="ChEBI" id="CHEBI:15378"/>
        <dbReference type="ChEBI" id="CHEBI:16526"/>
        <dbReference type="ChEBI" id="CHEBI:64479"/>
        <dbReference type="ChEBI" id="CHEBI:78449"/>
        <dbReference type="ChEBI" id="CHEBI:83989"/>
        <dbReference type="ChEBI" id="CHEBI:138538"/>
        <dbReference type="EC" id="2.3.1.179"/>
    </reaction>
</comment>
<accession>A0A1H6EDZ0</accession>
<evidence type="ECO:0000313" key="19">
    <source>
        <dbReference type="Proteomes" id="UP000236732"/>
    </source>
</evidence>
<dbReference type="RefSeq" id="WP_103959347.1">
    <property type="nucleotide sequence ID" value="NZ_FNVT01000009.1"/>
</dbReference>
<comment type="similarity">
    <text evidence="2 14 16">Belongs to the thiolase-like superfamily. Beta-ketoacyl-ACP synthases family.</text>
</comment>
<dbReference type="Gene3D" id="3.40.47.10">
    <property type="match status" value="2"/>
</dbReference>
<keyword evidence="8" id="KW-0443">Lipid metabolism</keyword>
<keyword evidence="19" id="KW-1185">Reference proteome</keyword>
<dbReference type="InterPro" id="IPR014031">
    <property type="entry name" value="Ketoacyl_synth_C"/>
</dbReference>
<dbReference type="InterPro" id="IPR018201">
    <property type="entry name" value="Ketoacyl_synth_AS"/>
</dbReference>
<evidence type="ECO:0000256" key="3">
    <source>
        <dbReference type="ARBA" id="ARBA00012356"/>
    </source>
</evidence>
<evidence type="ECO:0000256" key="13">
    <source>
        <dbReference type="ARBA" id="ARBA00047659"/>
    </source>
</evidence>
<dbReference type="PANTHER" id="PTHR11712">
    <property type="entry name" value="POLYKETIDE SYNTHASE-RELATED"/>
    <property type="match status" value="1"/>
</dbReference>
<organism evidence="18 19">
    <name type="scientific">Nonomuraea solani</name>
    <dbReference type="NCBI Taxonomy" id="1144553"/>
    <lineage>
        <taxon>Bacteria</taxon>
        <taxon>Bacillati</taxon>
        <taxon>Actinomycetota</taxon>
        <taxon>Actinomycetes</taxon>
        <taxon>Streptosporangiales</taxon>
        <taxon>Streptosporangiaceae</taxon>
        <taxon>Nonomuraea</taxon>
    </lineage>
</organism>
<evidence type="ECO:0000313" key="18">
    <source>
        <dbReference type="EMBL" id="SEG95491.1"/>
    </source>
</evidence>
<evidence type="ECO:0000259" key="17">
    <source>
        <dbReference type="PROSITE" id="PS52004"/>
    </source>
</evidence>
<evidence type="ECO:0000256" key="16">
    <source>
        <dbReference type="RuleBase" id="RU003694"/>
    </source>
</evidence>
<dbReference type="FunFam" id="3.40.47.10:FF:000029">
    <property type="entry name" value="3-oxoacyl-[acyl-carrier-protein] synthase 1"/>
    <property type="match status" value="1"/>
</dbReference>
<proteinExistence type="inferred from homology"/>
<evidence type="ECO:0000256" key="4">
    <source>
        <dbReference type="ARBA" id="ARBA00014657"/>
    </source>
</evidence>
<dbReference type="AlphaFoldDB" id="A0A1H6EDZ0"/>
<feature type="active site" description="For beta-ketoacyl synthase activity" evidence="15">
    <location>
        <position position="158"/>
    </location>
</feature>
<dbReference type="SMART" id="SM00825">
    <property type="entry name" value="PKS_KS"/>
    <property type="match status" value="1"/>
</dbReference>
<keyword evidence="10 14" id="KW-0012">Acyltransferase</keyword>
<keyword evidence="9 14" id="KW-0275">Fatty acid biosynthesis</keyword>
<name>A0A1H6EDZ0_9ACTN</name>
<dbReference type="EMBL" id="FNVT01000009">
    <property type="protein sequence ID" value="SEG95491.1"/>
    <property type="molecule type" value="Genomic_DNA"/>
</dbReference>
<comment type="function">
    <text evidence="11 14">Involved in the type II fatty acid elongation cycle. Catalyzes the elongation of a wide range of acyl-ACP by the addition of two carbons from malonyl-ACP to an acyl acceptor. Can efficiently catalyze the conversion of palmitoleoyl-ACP (cis-hexadec-9-enoyl-ACP) to cis-vaccenoyl-ACP (cis-octadec-11-enoyl-ACP), an essential step in the thermal regulation of fatty acid composition.</text>
</comment>
<comment type="catalytic activity">
    <reaction evidence="13 14">
        <text>a fatty acyl-[ACP] + malonyl-[ACP] + H(+) = a 3-oxoacyl-[ACP] + holo-[ACP] + CO2</text>
        <dbReference type="Rhea" id="RHEA:22836"/>
        <dbReference type="Rhea" id="RHEA-COMP:9623"/>
        <dbReference type="Rhea" id="RHEA-COMP:9685"/>
        <dbReference type="Rhea" id="RHEA-COMP:9916"/>
        <dbReference type="Rhea" id="RHEA-COMP:14125"/>
        <dbReference type="ChEBI" id="CHEBI:15378"/>
        <dbReference type="ChEBI" id="CHEBI:16526"/>
        <dbReference type="ChEBI" id="CHEBI:64479"/>
        <dbReference type="ChEBI" id="CHEBI:78449"/>
        <dbReference type="ChEBI" id="CHEBI:78776"/>
        <dbReference type="ChEBI" id="CHEBI:138651"/>
    </reaction>
</comment>
<sequence length="403" mass="40845">MTAVTGLGLVTPAGIGTSTNWARILSGKPAAAPAKGLAGMPVEFACQVPGFDGEELLGARQARRMDRYVQFAVAATREAIGDANLDPRGWDGSRVGVVMGTGAGGTGTMETQHHQLTDNGARRVSPLALPMGLPNMAAAQLAIELGATGPNLAVCTACASGATAIGVARDLLRSGAADVVLAGGAEAAVTPFFAAAFARMKALSNRHDDPAAASRPFDTGRDGFVMAEGAGVLVLESEEHARRRDAPIRARLAGYGASADAFHVTAPHPDGEGARRAMRAALADAGLGGADIDHVNAHGTSTPQGDLAEAKIIERVIGRRAAVSSAKGVIGHALGAAGAIEAAYTVLSVEHGLVPPTANLDRLDPGIDLDIVSGAPRRRRVDAAMSNSFGFGGHNAVLVFAAA</sequence>
<dbReference type="InterPro" id="IPR017568">
    <property type="entry name" value="3-oxoacyl-ACP_synth-2"/>
</dbReference>
<evidence type="ECO:0000256" key="15">
    <source>
        <dbReference type="PIRSR" id="PIRSR000447-1"/>
    </source>
</evidence>
<feature type="domain" description="Ketosynthase family 3 (KS3)" evidence="17">
    <location>
        <begin position="1"/>
        <end position="402"/>
    </location>
</feature>